<keyword evidence="4" id="KW-0408">Iron</keyword>
<evidence type="ECO:0000256" key="1">
    <source>
        <dbReference type="ARBA" id="ARBA00022723"/>
    </source>
</evidence>
<dbReference type="InterPro" id="IPR019591">
    <property type="entry name" value="Mrp/NBP35_ATP-bd"/>
</dbReference>
<keyword evidence="1" id="KW-0479">Metal-binding</keyword>
<dbReference type="GO" id="GO:0051539">
    <property type="term" value="F:4 iron, 4 sulfur cluster binding"/>
    <property type="evidence" value="ECO:0007669"/>
    <property type="project" value="TreeGrafter"/>
</dbReference>
<keyword evidence="9" id="KW-1185">Reference proteome</keyword>
<evidence type="ECO:0000256" key="7">
    <source>
        <dbReference type="SAM" id="MobiDB-lite"/>
    </source>
</evidence>
<dbReference type="SUPFAM" id="SSF52540">
    <property type="entry name" value="P-loop containing nucleoside triphosphate hydrolases"/>
    <property type="match status" value="1"/>
</dbReference>
<dbReference type="CDD" id="cd02037">
    <property type="entry name" value="Mrp_NBP35"/>
    <property type="match status" value="1"/>
</dbReference>
<evidence type="ECO:0000256" key="4">
    <source>
        <dbReference type="ARBA" id="ARBA00023004"/>
    </source>
</evidence>
<proteinExistence type="inferred from homology"/>
<comment type="caution">
    <text evidence="8">The sequence shown here is derived from an EMBL/GenBank/DDBJ whole genome shotgun (WGS) entry which is preliminary data.</text>
</comment>
<name>A0AAD3HCB0_9STRA</name>
<evidence type="ECO:0000256" key="6">
    <source>
        <dbReference type="ARBA" id="ARBA00024036"/>
    </source>
</evidence>
<evidence type="ECO:0000256" key="3">
    <source>
        <dbReference type="ARBA" id="ARBA00022840"/>
    </source>
</evidence>
<dbReference type="Gene3D" id="3.40.50.300">
    <property type="entry name" value="P-loop containing nucleotide triphosphate hydrolases"/>
    <property type="match status" value="1"/>
</dbReference>
<protein>
    <submittedName>
        <fullName evidence="8">Uncharacterized protein</fullName>
    </submittedName>
</protein>
<dbReference type="GO" id="GO:0005524">
    <property type="term" value="F:ATP binding"/>
    <property type="evidence" value="ECO:0007669"/>
    <property type="project" value="UniProtKB-KW"/>
</dbReference>
<dbReference type="Proteomes" id="UP001054902">
    <property type="component" value="Unassembled WGS sequence"/>
</dbReference>
<dbReference type="InterPro" id="IPR033756">
    <property type="entry name" value="YlxH/NBP35"/>
</dbReference>
<accession>A0AAD3HCB0</accession>
<evidence type="ECO:0000256" key="5">
    <source>
        <dbReference type="ARBA" id="ARBA00023014"/>
    </source>
</evidence>
<evidence type="ECO:0000313" key="9">
    <source>
        <dbReference type="Proteomes" id="UP001054902"/>
    </source>
</evidence>
<feature type="region of interest" description="Disordered" evidence="7">
    <location>
        <begin position="531"/>
        <end position="567"/>
    </location>
</feature>
<dbReference type="GO" id="GO:0016226">
    <property type="term" value="P:iron-sulfur cluster assembly"/>
    <property type="evidence" value="ECO:0007669"/>
    <property type="project" value="InterPro"/>
</dbReference>
<dbReference type="GO" id="GO:0046872">
    <property type="term" value="F:metal ion binding"/>
    <property type="evidence" value="ECO:0007669"/>
    <property type="project" value="UniProtKB-KW"/>
</dbReference>
<dbReference type="HAMAP" id="MF_02040">
    <property type="entry name" value="Mrp_NBP35"/>
    <property type="match status" value="1"/>
</dbReference>
<dbReference type="Pfam" id="PF10609">
    <property type="entry name" value="ParA"/>
    <property type="match status" value="1"/>
</dbReference>
<gene>
    <name evidence="8" type="ORF">CTEN210_14349</name>
</gene>
<dbReference type="PANTHER" id="PTHR42961">
    <property type="entry name" value="IRON-SULFUR PROTEIN NUBPL"/>
    <property type="match status" value="1"/>
</dbReference>
<feature type="compositionally biased region" description="Acidic residues" evidence="7">
    <location>
        <begin position="534"/>
        <end position="544"/>
    </location>
</feature>
<reference evidence="8 9" key="1">
    <citation type="journal article" date="2021" name="Sci. Rep.">
        <title>The genome of the diatom Chaetoceros tenuissimus carries an ancient integrated fragment of an extant virus.</title>
        <authorList>
            <person name="Hongo Y."/>
            <person name="Kimura K."/>
            <person name="Takaki Y."/>
            <person name="Yoshida Y."/>
            <person name="Baba S."/>
            <person name="Kobayashi G."/>
            <person name="Nagasaki K."/>
            <person name="Hano T."/>
            <person name="Tomaru Y."/>
        </authorList>
    </citation>
    <scope>NUCLEOTIDE SEQUENCE [LARGE SCALE GENOMIC DNA]</scope>
    <source>
        <strain evidence="8 9">NIES-3715</strain>
    </source>
</reference>
<keyword evidence="5" id="KW-0411">Iron-sulfur</keyword>
<evidence type="ECO:0000313" key="8">
    <source>
        <dbReference type="EMBL" id="GFH57873.1"/>
    </source>
</evidence>
<dbReference type="EMBL" id="BLLK01000058">
    <property type="protein sequence ID" value="GFH57873.1"/>
    <property type="molecule type" value="Genomic_DNA"/>
</dbReference>
<evidence type="ECO:0000256" key="2">
    <source>
        <dbReference type="ARBA" id="ARBA00022741"/>
    </source>
</evidence>
<dbReference type="GO" id="GO:0140663">
    <property type="term" value="F:ATP-dependent FeS chaperone activity"/>
    <property type="evidence" value="ECO:0007669"/>
    <property type="project" value="InterPro"/>
</dbReference>
<dbReference type="PROSITE" id="PS01215">
    <property type="entry name" value="MRP"/>
    <property type="match status" value="1"/>
</dbReference>
<dbReference type="InterPro" id="IPR044304">
    <property type="entry name" value="NUBPL-like"/>
</dbReference>
<dbReference type="AlphaFoldDB" id="A0AAD3HCB0"/>
<dbReference type="InterPro" id="IPR027417">
    <property type="entry name" value="P-loop_NTPase"/>
</dbReference>
<sequence length="610" mass="65908">MLLRSTSTLRQRFMHRCISRNYSSFSSSYKSLSTLTSNLVTLQKSVPPSINSIKSRTLSTSTLSNYFQNASPRQQVNLEQKILEGISNPEQGVICPILNQNIHTLGWIQSIEFPSFLDSDNGVVVNLHLPTSLYPHIQDIQNKVHNVVLETLQNEIDGELSLEDITVQTTFVKCKPFVRTVSEQDDLIQKLGPGLANVRHFIAVYSCKGGVGKSTVAVNLAYELARMGGKVGLLDVDVYGPSLPVLVKPENCAVRQSSIGPGVVKPIEYQGVKMLSLGFVSPTSGVPGSGPSGGAAVMRGPMAGRVVTQLLKGTEWGELDVLVLDMPPGTGDVQLTICQDLELSGAVSVTTPSKLAATDAAKGIEMFTSLGVPTLAIVENMSYFDCEGGSRHYPFGSSIKEATDMLKEADSTLTDSKIFQFPISGKTNDANEEGTPLCLSRPVDAEVELNQFENLASEIAKDLLLLQHGKSSEISDESAVRIGGQVFDVASLQLSVDNEGKDFVARFFCDSGATEVRIPGDKLRTWHPKLGEPMEIDSDEDDASDSMVTHTSSGGCGSHNHSHSHSMPQLFPCTIEKKGRYGYSVTWADQATIIYSMYSLARAAGGVPHQ</sequence>
<keyword evidence="3" id="KW-0067">ATP-binding</keyword>
<keyword evidence="2" id="KW-0547">Nucleotide-binding</keyword>
<comment type="similarity">
    <text evidence="6">Belongs to the Mrp/NBP35 ATP-binding proteins family.</text>
</comment>
<dbReference type="PANTHER" id="PTHR42961:SF2">
    <property type="entry name" value="IRON-SULFUR PROTEIN NUBPL"/>
    <property type="match status" value="1"/>
</dbReference>
<dbReference type="InterPro" id="IPR000808">
    <property type="entry name" value="Mrp-like_CS"/>
</dbReference>
<organism evidence="8 9">
    <name type="scientific">Chaetoceros tenuissimus</name>
    <dbReference type="NCBI Taxonomy" id="426638"/>
    <lineage>
        <taxon>Eukaryota</taxon>
        <taxon>Sar</taxon>
        <taxon>Stramenopiles</taxon>
        <taxon>Ochrophyta</taxon>
        <taxon>Bacillariophyta</taxon>
        <taxon>Coscinodiscophyceae</taxon>
        <taxon>Chaetocerotophycidae</taxon>
        <taxon>Chaetocerotales</taxon>
        <taxon>Chaetocerotaceae</taxon>
        <taxon>Chaetoceros</taxon>
    </lineage>
</organism>